<keyword evidence="9" id="KW-1185">Reference proteome</keyword>
<dbReference type="Pfam" id="PF14580">
    <property type="entry name" value="LRR_9"/>
    <property type="match status" value="1"/>
</dbReference>
<evidence type="ECO:0000313" key="8">
    <source>
        <dbReference type="EMBL" id="KAE8269156.1"/>
    </source>
</evidence>
<evidence type="ECO:0000256" key="1">
    <source>
        <dbReference type="ARBA" id="ARBA00004123"/>
    </source>
</evidence>
<reference evidence="8" key="2">
    <citation type="journal article" date="2019" name="IMA Fungus">
        <title>Genome sequencing and comparison of five Tilletia species to identify candidate genes for the detection of regulated species infecting wheat.</title>
        <authorList>
            <person name="Nguyen H.D.T."/>
            <person name="Sultana T."/>
            <person name="Kesanakurti P."/>
            <person name="Hambleton S."/>
        </authorList>
    </citation>
    <scope>NUCLEOTIDE SEQUENCE</scope>
    <source>
        <strain evidence="8">DAOMC 236422</strain>
    </source>
</reference>
<evidence type="ECO:0000256" key="5">
    <source>
        <dbReference type="ARBA" id="ARBA00024196"/>
    </source>
</evidence>
<dbReference type="AlphaFoldDB" id="A0A8X7T558"/>
<evidence type="ECO:0000313" key="9">
    <source>
        <dbReference type="Proteomes" id="UP000078113"/>
    </source>
</evidence>
<name>A0A8X7T558_9BASI</name>
<comment type="subcellular location">
    <subcellularLocation>
        <location evidence="1">Nucleus</location>
    </subcellularLocation>
</comment>
<dbReference type="InterPro" id="IPR001611">
    <property type="entry name" value="Leu-rich_rpt"/>
</dbReference>
<evidence type="ECO:0000256" key="7">
    <source>
        <dbReference type="SAM" id="MobiDB-lite"/>
    </source>
</evidence>
<feature type="compositionally biased region" description="Low complexity" evidence="7">
    <location>
        <begin position="202"/>
        <end position="211"/>
    </location>
</feature>
<dbReference type="PANTHER" id="PTHR10552:SF6">
    <property type="entry name" value="U2 SMALL NUCLEAR RIBONUCLEOPROTEIN A"/>
    <property type="match status" value="1"/>
</dbReference>
<reference evidence="8" key="1">
    <citation type="submission" date="2016-04" db="EMBL/GenBank/DDBJ databases">
        <authorList>
            <person name="Nguyen H.D."/>
            <person name="Samba Siva P."/>
            <person name="Cullis J."/>
            <person name="Levesque C.A."/>
            <person name="Hambleton S."/>
        </authorList>
    </citation>
    <scope>NUCLEOTIDE SEQUENCE</scope>
    <source>
        <strain evidence="8">DAOMC 236422</strain>
    </source>
</reference>
<keyword evidence="2" id="KW-0433">Leucine-rich repeat</keyword>
<organism evidence="8 9">
    <name type="scientific">Tilletia walkeri</name>
    <dbReference type="NCBI Taxonomy" id="117179"/>
    <lineage>
        <taxon>Eukaryota</taxon>
        <taxon>Fungi</taxon>
        <taxon>Dikarya</taxon>
        <taxon>Basidiomycota</taxon>
        <taxon>Ustilaginomycotina</taxon>
        <taxon>Exobasidiomycetes</taxon>
        <taxon>Tilletiales</taxon>
        <taxon>Tilletiaceae</taxon>
        <taxon>Tilletia</taxon>
    </lineage>
</organism>
<comment type="similarity">
    <text evidence="5">Belongs to the U2 small nuclear ribonucleoprotein A family.</text>
</comment>
<dbReference type="EMBL" id="LWDG02000108">
    <property type="protein sequence ID" value="KAE8269156.1"/>
    <property type="molecule type" value="Genomic_DNA"/>
</dbReference>
<evidence type="ECO:0000256" key="6">
    <source>
        <dbReference type="ARBA" id="ARBA00024238"/>
    </source>
</evidence>
<dbReference type="GO" id="GO:0005686">
    <property type="term" value="C:U2 snRNP"/>
    <property type="evidence" value="ECO:0007669"/>
    <property type="project" value="TreeGrafter"/>
</dbReference>
<dbReference type="PROSITE" id="PS51450">
    <property type="entry name" value="LRR"/>
    <property type="match status" value="1"/>
</dbReference>
<gene>
    <name evidence="8" type="ORF">A4X09_0g3202</name>
</gene>
<dbReference type="GO" id="GO:0030620">
    <property type="term" value="F:U2 snRNA binding"/>
    <property type="evidence" value="ECO:0007669"/>
    <property type="project" value="InterPro"/>
</dbReference>
<dbReference type="SUPFAM" id="SSF52058">
    <property type="entry name" value="L domain-like"/>
    <property type="match status" value="1"/>
</dbReference>
<feature type="compositionally biased region" description="Polar residues" evidence="7">
    <location>
        <begin position="182"/>
        <end position="201"/>
    </location>
</feature>
<feature type="region of interest" description="Disordered" evidence="7">
    <location>
        <begin position="261"/>
        <end position="338"/>
    </location>
</feature>
<dbReference type="InterPro" id="IPR044640">
    <property type="entry name" value="RU2A"/>
</dbReference>
<keyword evidence="4" id="KW-0539">Nucleus</keyword>
<feature type="compositionally biased region" description="Low complexity" evidence="7">
    <location>
        <begin position="269"/>
        <end position="304"/>
    </location>
</feature>
<dbReference type="PANTHER" id="PTHR10552">
    <property type="entry name" value="U2 SMALL NUCLEAR RIBONUCLEOPROTEIN A"/>
    <property type="match status" value="1"/>
</dbReference>
<sequence>MKLTPELIAASPSTINTLKDRELVLRGHKIPAIENLGVTKDQNDALDLTDNDIRSLSGFPLLKRLTTLTASNNLISRIDPRLAHSLPCLETLVLTNNQIAELGELVSLAKCPGLVYLSLLGNPVTREKHYRDWVIWKCPKVRVLDFKRVKDKERQLAKTIFETEDGRPTALAVSLAYRSGIQQPGESSSSAARPTDNTFEPGQTSSSTNGATGAGAGGRLLTPAERKTIEAAIDRSDSLEEIRRLEEKLRLGYAIDELVPPSATTANGADATNEDVSAAAATATTGGEAEGQEGTAENGAADVSAEAEAEAEADTTAETGRKRKAATTGKGRGSKKRK</sequence>
<proteinExistence type="inferred from homology"/>
<evidence type="ECO:0000256" key="3">
    <source>
        <dbReference type="ARBA" id="ARBA00022737"/>
    </source>
</evidence>
<dbReference type="Gene3D" id="3.80.10.10">
    <property type="entry name" value="Ribonuclease Inhibitor"/>
    <property type="match status" value="1"/>
</dbReference>
<accession>A0A8X7T558</accession>
<dbReference type="Proteomes" id="UP000078113">
    <property type="component" value="Unassembled WGS sequence"/>
</dbReference>
<feature type="region of interest" description="Disordered" evidence="7">
    <location>
        <begin position="182"/>
        <end position="223"/>
    </location>
</feature>
<dbReference type="GO" id="GO:0000398">
    <property type="term" value="P:mRNA splicing, via spliceosome"/>
    <property type="evidence" value="ECO:0007669"/>
    <property type="project" value="InterPro"/>
</dbReference>
<keyword evidence="3" id="KW-0677">Repeat</keyword>
<protein>
    <recommendedName>
        <fullName evidence="6">U2 small nuclear ribonucleoprotein A'</fullName>
    </recommendedName>
</protein>
<comment type="caution">
    <text evidence="8">The sequence shown here is derived from an EMBL/GenBank/DDBJ whole genome shotgun (WGS) entry which is preliminary data.</text>
</comment>
<dbReference type="FunFam" id="3.80.10.10:FF:000026">
    <property type="entry name" value="U2 small nuclear ribonucleoprotein A"/>
    <property type="match status" value="1"/>
</dbReference>
<dbReference type="InterPro" id="IPR032675">
    <property type="entry name" value="LRR_dom_sf"/>
</dbReference>
<evidence type="ECO:0000256" key="2">
    <source>
        <dbReference type="ARBA" id="ARBA00022614"/>
    </source>
</evidence>
<evidence type="ECO:0000256" key="4">
    <source>
        <dbReference type="ARBA" id="ARBA00023242"/>
    </source>
</evidence>
<feature type="compositionally biased region" description="Acidic residues" evidence="7">
    <location>
        <begin position="305"/>
        <end position="315"/>
    </location>
</feature>